<name>A0A4Z0R6S2_9FIRM</name>
<dbReference type="SMART" id="SM00834">
    <property type="entry name" value="CxxC_CXXC_SSSS"/>
    <property type="match status" value="1"/>
</dbReference>
<dbReference type="EMBL" id="SPQQ01000002">
    <property type="protein sequence ID" value="TGE38831.1"/>
    <property type="molecule type" value="Genomic_DNA"/>
</dbReference>
<dbReference type="RefSeq" id="WP_135545327.1">
    <property type="nucleotide sequence ID" value="NZ_SPQQ01000002.1"/>
</dbReference>
<dbReference type="NCBIfam" id="TIGR02605">
    <property type="entry name" value="CxxC_CxxC_SSSS"/>
    <property type="match status" value="1"/>
</dbReference>
<comment type="caution">
    <text evidence="2">The sequence shown here is derived from an EMBL/GenBank/DDBJ whole genome shotgun (WGS) entry which is preliminary data.</text>
</comment>
<sequence>MPNYDFQCQKCSKNFSVFCSISQKDHQGCPYCGSEQIIQRITSVNIGGKSFAQDKGSLGESKAPRRRYG</sequence>
<evidence type="ECO:0000313" key="2">
    <source>
        <dbReference type="EMBL" id="TGE38831.1"/>
    </source>
</evidence>
<dbReference type="AlphaFoldDB" id="A0A4Z0R6S2"/>
<evidence type="ECO:0000313" key="3">
    <source>
        <dbReference type="Proteomes" id="UP000298460"/>
    </source>
</evidence>
<gene>
    <name evidence="2" type="ORF">E4K67_04970</name>
</gene>
<evidence type="ECO:0000259" key="1">
    <source>
        <dbReference type="SMART" id="SM00834"/>
    </source>
</evidence>
<reference evidence="2 3" key="1">
    <citation type="submission" date="2019-03" db="EMBL/GenBank/DDBJ databases">
        <title>Draft Genome Sequence of Desulfosporosinus fructosivorans Strain 63.6F, Isolated from Marine Sediment in the Baltic Sea.</title>
        <authorList>
            <person name="Hausmann B."/>
            <person name="Vandieken V."/>
            <person name="Pjevac P."/>
            <person name="Schreck K."/>
            <person name="Herbold C.W."/>
            <person name="Loy A."/>
        </authorList>
    </citation>
    <scope>NUCLEOTIDE SEQUENCE [LARGE SCALE GENOMIC DNA]</scope>
    <source>
        <strain evidence="2 3">63.6F</strain>
    </source>
</reference>
<dbReference type="Pfam" id="PF09723">
    <property type="entry name" value="Zn_ribbon_8"/>
    <property type="match status" value="1"/>
</dbReference>
<dbReference type="OrthoDB" id="9813321at2"/>
<dbReference type="InterPro" id="IPR013429">
    <property type="entry name" value="Regulatory_FmdB_Zinc_ribbon"/>
</dbReference>
<accession>A0A4Z0R6S2</accession>
<organism evidence="2 3">
    <name type="scientific">Desulfosporosinus fructosivorans</name>
    <dbReference type="NCBI Taxonomy" id="2018669"/>
    <lineage>
        <taxon>Bacteria</taxon>
        <taxon>Bacillati</taxon>
        <taxon>Bacillota</taxon>
        <taxon>Clostridia</taxon>
        <taxon>Eubacteriales</taxon>
        <taxon>Desulfitobacteriaceae</taxon>
        <taxon>Desulfosporosinus</taxon>
    </lineage>
</organism>
<proteinExistence type="predicted"/>
<dbReference type="Proteomes" id="UP000298460">
    <property type="component" value="Unassembled WGS sequence"/>
</dbReference>
<keyword evidence="3" id="KW-1185">Reference proteome</keyword>
<protein>
    <submittedName>
        <fullName evidence="2">Zinc ribbon domain-containing protein</fullName>
    </submittedName>
</protein>
<feature type="domain" description="Putative regulatory protein FmdB zinc ribbon" evidence="1">
    <location>
        <begin position="1"/>
        <end position="42"/>
    </location>
</feature>